<dbReference type="InterPro" id="IPR022691">
    <property type="entry name" value="Tscrpt_elong_fac_GreA/B_N"/>
</dbReference>
<dbReference type="FunFam" id="1.10.287.180:FF:000001">
    <property type="entry name" value="Transcription elongation factor GreA"/>
    <property type="match status" value="1"/>
</dbReference>
<evidence type="ECO:0000256" key="1">
    <source>
        <dbReference type="ARBA" id="ARBA00023015"/>
    </source>
</evidence>
<dbReference type="PROSITE" id="PS00830">
    <property type="entry name" value="GREAB_2"/>
    <property type="match status" value="1"/>
</dbReference>
<dbReference type="PANTHER" id="PTHR30437:SF6">
    <property type="entry name" value="TRANSCRIPTION ELONGATION FACTOR GREB"/>
    <property type="match status" value="1"/>
</dbReference>
<evidence type="ECO:0000256" key="2">
    <source>
        <dbReference type="ARBA" id="ARBA00023125"/>
    </source>
</evidence>
<dbReference type="KEGG" id="hyf:DTO96_101807"/>
<dbReference type="EMBL" id="CP031124">
    <property type="protein sequence ID" value="AXF86066.1"/>
    <property type="molecule type" value="Genomic_DNA"/>
</dbReference>
<reference evidence="8" key="1">
    <citation type="submission" date="2018-07" db="EMBL/GenBank/DDBJ databases">
        <authorList>
            <person name="Kim H."/>
        </authorList>
    </citation>
    <scope>NUCLEOTIDE SEQUENCE [LARGE SCALE GENOMIC DNA]</scope>
    <source>
        <strain evidence="8">F02</strain>
    </source>
</reference>
<keyword evidence="7" id="KW-0648">Protein biosynthesis</keyword>
<dbReference type="PANTHER" id="PTHR30437">
    <property type="entry name" value="TRANSCRIPTION ELONGATION FACTOR GREA"/>
    <property type="match status" value="1"/>
</dbReference>
<dbReference type="PIRSF" id="PIRSF006092">
    <property type="entry name" value="GreA_GreB"/>
    <property type="match status" value="1"/>
</dbReference>
<feature type="domain" description="Transcription elongation factor GreA/GreB C-terminal" evidence="5">
    <location>
        <begin position="97"/>
        <end position="172"/>
    </location>
</feature>
<evidence type="ECO:0000259" key="5">
    <source>
        <dbReference type="Pfam" id="PF01272"/>
    </source>
</evidence>
<dbReference type="GO" id="GO:0003677">
    <property type="term" value="F:DNA binding"/>
    <property type="evidence" value="ECO:0007669"/>
    <property type="project" value="UniProtKB-UniRule"/>
</dbReference>
<dbReference type="HAMAP" id="MF_00105">
    <property type="entry name" value="GreA_GreB"/>
    <property type="match status" value="1"/>
</dbReference>
<comment type="similarity">
    <text evidence="4">Belongs to the GreA/GreB family. GreB subfamily.</text>
</comment>
<keyword evidence="2 4" id="KW-0238">DNA-binding</keyword>
<keyword evidence="8" id="KW-1185">Reference proteome</keyword>
<gene>
    <name evidence="4 7" type="primary">greB</name>
    <name evidence="7" type="ORF">DTO96_101807</name>
</gene>
<proteinExistence type="inferred from homology"/>
<dbReference type="InterPro" id="IPR036953">
    <property type="entry name" value="GreA/GreB_C_sf"/>
</dbReference>
<sequence>MVSGKVIESGAPIPAPVKNYMTPAGYARLKAELLHLLDTERPEVVQVVSWAAKNGDRSENGDYLYGKRRLREIDRRVGYLTKALENAQVIDPVAQQHMDQVFFGATVVFWREASQTEECISIVGKDEIDSSRGYVSWSSPIARAMLKARVGDDVRLHTPSGIEVLEIVEVKYIALDARER</sequence>
<dbReference type="SUPFAM" id="SSF46557">
    <property type="entry name" value="GreA transcript cleavage protein, N-terminal domain"/>
    <property type="match status" value="1"/>
</dbReference>
<keyword evidence="7" id="KW-0251">Elongation factor</keyword>
<dbReference type="InterPro" id="IPR006358">
    <property type="entry name" value="Tscrpt_elong_fac_GreB"/>
</dbReference>
<dbReference type="GO" id="GO:0070063">
    <property type="term" value="F:RNA polymerase binding"/>
    <property type="evidence" value="ECO:0007669"/>
    <property type="project" value="InterPro"/>
</dbReference>
<name>A0A345DCH8_9BURK</name>
<dbReference type="NCBIfam" id="NF002506">
    <property type="entry name" value="PRK01885.1"/>
    <property type="match status" value="1"/>
</dbReference>
<dbReference type="InterPro" id="IPR018151">
    <property type="entry name" value="TF_GreA/GreB_CS"/>
</dbReference>
<dbReference type="GO" id="GO:0032784">
    <property type="term" value="P:regulation of DNA-templated transcription elongation"/>
    <property type="evidence" value="ECO:0007669"/>
    <property type="project" value="UniProtKB-UniRule"/>
</dbReference>
<organism evidence="7 8">
    <name type="scientific">Ephemeroptericola cinctiostellae</name>
    <dbReference type="NCBI Taxonomy" id="2268024"/>
    <lineage>
        <taxon>Bacteria</taxon>
        <taxon>Pseudomonadati</taxon>
        <taxon>Pseudomonadota</taxon>
        <taxon>Betaproteobacteria</taxon>
        <taxon>Burkholderiales</taxon>
        <taxon>Burkholderiaceae</taxon>
        <taxon>Ephemeroptericola</taxon>
    </lineage>
</organism>
<protein>
    <recommendedName>
        <fullName evidence="4">Transcription elongation factor GreB</fullName>
    </recommendedName>
    <alternativeName>
        <fullName evidence="4">Transcript cleavage factor GreB</fullName>
    </alternativeName>
</protein>
<dbReference type="Pfam" id="PF01272">
    <property type="entry name" value="GreA_GreB"/>
    <property type="match status" value="1"/>
</dbReference>
<accession>A0A345DCH8</accession>
<dbReference type="RefSeq" id="WP_114563186.1">
    <property type="nucleotide sequence ID" value="NZ_CP031124.1"/>
</dbReference>
<dbReference type="OrthoDB" id="5511940at2"/>
<dbReference type="InterPro" id="IPR023459">
    <property type="entry name" value="Tscrpt_elong_fac_GreA/B_fam"/>
</dbReference>
<comment type="function">
    <text evidence="4">Necessary for efficient RNA polymerase transcription elongation past template-encoded arresting sites. The arresting sites in DNA have the property of trapping a certain fraction of elongating RNA polymerases that pass through, resulting in locked ternary complexes. Cleavage of the nascent transcript by cleavage factors such as GreA or GreB allows the resumption of elongation from the new 3'terminus. GreB releases sequences of up to 9 nucleotides in length.</text>
</comment>
<dbReference type="GO" id="GO:0006354">
    <property type="term" value="P:DNA-templated transcription elongation"/>
    <property type="evidence" value="ECO:0007669"/>
    <property type="project" value="TreeGrafter"/>
</dbReference>
<evidence type="ECO:0000256" key="3">
    <source>
        <dbReference type="ARBA" id="ARBA00023163"/>
    </source>
</evidence>
<dbReference type="Gene3D" id="1.10.287.180">
    <property type="entry name" value="Transcription elongation factor, GreA/GreB, N-terminal domain"/>
    <property type="match status" value="1"/>
</dbReference>
<evidence type="ECO:0000313" key="8">
    <source>
        <dbReference type="Proteomes" id="UP000252182"/>
    </source>
</evidence>
<dbReference type="InterPro" id="IPR036805">
    <property type="entry name" value="Tscrpt_elong_fac_GreA/B_N_sf"/>
</dbReference>
<dbReference type="SUPFAM" id="SSF54534">
    <property type="entry name" value="FKBP-like"/>
    <property type="match status" value="1"/>
</dbReference>
<evidence type="ECO:0000256" key="4">
    <source>
        <dbReference type="HAMAP-Rule" id="MF_00930"/>
    </source>
</evidence>
<keyword evidence="3 4" id="KW-0804">Transcription</keyword>
<dbReference type="PROSITE" id="PS00829">
    <property type="entry name" value="GREAB_1"/>
    <property type="match status" value="1"/>
</dbReference>
<dbReference type="InterPro" id="IPR001437">
    <property type="entry name" value="Tscrpt_elong_fac_GreA/B_C"/>
</dbReference>
<keyword evidence="1 4" id="KW-0805">Transcription regulation</keyword>
<evidence type="ECO:0000259" key="6">
    <source>
        <dbReference type="Pfam" id="PF03449"/>
    </source>
</evidence>
<dbReference type="FunFam" id="3.10.50.30:FF:000001">
    <property type="entry name" value="Transcription elongation factor GreA"/>
    <property type="match status" value="1"/>
</dbReference>
<evidence type="ECO:0000313" key="7">
    <source>
        <dbReference type="EMBL" id="AXF86066.1"/>
    </source>
</evidence>
<dbReference type="GO" id="GO:0003746">
    <property type="term" value="F:translation elongation factor activity"/>
    <property type="evidence" value="ECO:0007669"/>
    <property type="project" value="UniProtKB-KW"/>
</dbReference>
<dbReference type="Pfam" id="PF03449">
    <property type="entry name" value="GreA_GreB_N"/>
    <property type="match status" value="1"/>
</dbReference>
<dbReference type="NCBIfam" id="TIGR01461">
    <property type="entry name" value="greB"/>
    <property type="match status" value="1"/>
</dbReference>
<dbReference type="Proteomes" id="UP000252182">
    <property type="component" value="Chromosome"/>
</dbReference>
<feature type="domain" description="Transcription elongation factor GreA/GreB N-terminal" evidence="6">
    <location>
        <begin position="19"/>
        <end position="89"/>
    </location>
</feature>
<dbReference type="Gene3D" id="3.10.50.30">
    <property type="entry name" value="Transcription elongation factor, GreA/GreB, C-terminal domain"/>
    <property type="match status" value="1"/>
</dbReference>
<dbReference type="AlphaFoldDB" id="A0A345DCH8"/>
<dbReference type="HAMAP" id="MF_00930">
    <property type="entry name" value="GreB"/>
    <property type="match status" value="1"/>
</dbReference>
<dbReference type="InterPro" id="IPR028624">
    <property type="entry name" value="Tscrpt_elong_fac_GreA/B"/>
</dbReference>